<dbReference type="InterPro" id="IPR003140">
    <property type="entry name" value="PLipase/COase/thioEstase"/>
</dbReference>
<feature type="domain" description="Phospholipase/carboxylesterase/thioesterase" evidence="1">
    <location>
        <begin position="30"/>
        <end position="216"/>
    </location>
</feature>
<dbReference type="OrthoDB" id="595091at2"/>
<dbReference type="EMBL" id="QMFY01000013">
    <property type="protein sequence ID" value="RAV99114.1"/>
    <property type="molecule type" value="Genomic_DNA"/>
</dbReference>
<protein>
    <submittedName>
        <fullName evidence="2">Alpha/beta hydrolase</fullName>
    </submittedName>
</protein>
<dbReference type="Pfam" id="PF02230">
    <property type="entry name" value="Abhydrolase_2"/>
    <property type="match status" value="1"/>
</dbReference>
<dbReference type="AlphaFoldDB" id="A0A364XXE5"/>
<dbReference type="Gene3D" id="3.40.50.1820">
    <property type="entry name" value="alpha/beta hydrolase"/>
    <property type="match status" value="1"/>
</dbReference>
<proteinExistence type="predicted"/>
<comment type="caution">
    <text evidence="2">The sequence shown here is derived from an EMBL/GenBank/DDBJ whole genome shotgun (WGS) entry which is preliminary data.</text>
</comment>
<sequence>MPFKSVKFSFEARYATLGELSSQTKSIWFVIHGYGQLAQYFIRKFTSLESAQTFFVAPEGLSKFYLEDVQSRKQSGNNRVGSSWMTKENRQMDIANYITYLNAVYDDVTNPAPQVPITFLGFSQGAATVSRWATQSNRRFDRLILWAGVFPPDMDFAHGGDILKHKETHLVYGTQDPFLNDERFTEMRLISNKLGINPTHTTFEGGHDIDSDTLKKFI</sequence>
<accession>A0A364XXE5</accession>
<dbReference type="SUPFAM" id="SSF53474">
    <property type="entry name" value="alpha/beta-Hydrolases"/>
    <property type="match status" value="1"/>
</dbReference>
<reference evidence="2 3" key="1">
    <citation type="submission" date="2018-06" db="EMBL/GenBank/DDBJ databases">
        <title>Chryseolinea flavus sp. nov., a member of the phylum Bacteroidetes isolated from soil.</title>
        <authorList>
            <person name="Li Y."/>
            <person name="Wang J."/>
        </authorList>
    </citation>
    <scope>NUCLEOTIDE SEQUENCE [LARGE SCALE GENOMIC DNA]</scope>
    <source>
        <strain evidence="2 3">SDU1-6</strain>
    </source>
</reference>
<keyword evidence="3" id="KW-1185">Reference proteome</keyword>
<name>A0A364XXE5_9BACT</name>
<dbReference type="Proteomes" id="UP000251889">
    <property type="component" value="Unassembled WGS sequence"/>
</dbReference>
<evidence type="ECO:0000259" key="1">
    <source>
        <dbReference type="Pfam" id="PF02230"/>
    </source>
</evidence>
<gene>
    <name evidence="2" type="ORF">DQQ10_21195</name>
</gene>
<keyword evidence="2" id="KW-0378">Hydrolase</keyword>
<evidence type="ECO:0000313" key="3">
    <source>
        <dbReference type="Proteomes" id="UP000251889"/>
    </source>
</evidence>
<evidence type="ECO:0000313" key="2">
    <source>
        <dbReference type="EMBL" id="RAV99114.1"/>
    </source>
</evidence>
<organism evidence="2 3">
    <name type="scientific">Pseudochryseolinea flava</name>
    <dbReference type="NCBI Taxonomy" id="2059302"/>
    <lineage>
        <taxon>Bacteria</taxon>
        <taxon>Pseudomonadati</taxon>
        <taxon>Bacteroidota</taxon>
        <taxon>Cytophagia</taxon>
        <taxon>Cytophagales</taxon>
        <taxon>Fulvivirgaceae</taxon>
        <taxon>Pseudochryseolinea</taxon>
    </lineage>
</organism>
<dbReference type="GO" id="GO:0016787">
    <property type="term" value="F:hydrolase activity"/>
    <property type="evidence" value="ECO:0007669"/>
    <property type="project" value="UniProtKB-KW"/>
</dbReference>
<dbReference type="InterPro" id="IPR029058">
    <property type="entry name" value="AB_hydrolase_fold"/>
</dbReference>
<dbReference type="RefSeq" id="WP_112748926.1">
    <property type="nucleotide sequence ID" value="NZ_QMFY01000013.1"/>
</dbReference>